<protein>
    <submittedName>
        <fullName evidence="1">27375_t:CDS:1</fullName>
    </submittedName>
</protein>
<gene>
    <name evidence="1" type="ORF">DERYTH_LOCUS17560</name>
</gene>
<evidence type="ECO:0000313" key="1">
    <source>
        <dbReference type="EMBL" id="CAG8758293.1"/>
    </source>
</evidence>
<accession>A0A9N9J1P8</accession>
<sequence>SKVEQIPCNEFYMLFARQNIIEDKSIDNHFKSNSNKSATPNNTYMNYHKGYRLIEGLVENMILILYHTPRDSPTTPPENCTRDVYHLYKDWPGLDEINKKDPMLSYDPLDPMQVQVVYKDLKDVVDNLVQSIHENNEETNHLETKLVYYLERYNQILNPYDHKTAEPLYNCSSLSCDEYKAILRDVKEAIDKLHEESIVFADLRDSNILVDKSQGRYKEMLIDFYWASKDEIECYPSFMNQKHINWPPGAEDRKKLSRKHDVYQLELLKAKCLGKSVDLE</sequence>
<name>A0A9N9J1P8_9GLOM</name>
<organism evidence="1 2">
    <name type="scientific">Dentiscutata erythropus</name>
    <dbReference type="NCBI Taxonomy" id="1348616"/>
    <lineage>
        <taxon>Eukaryota</taxon>
        <taxon>Fungi</taxon>
        <taxon>Fungi incertae sedis</taxon>
        <taxon>Mucoromycota</taxon>
        <taxon>Glomeromycotina</taxon>
        <taxon>Glomeromycetes</taxon>
        <taxon>Diversisporales</taxon>
        <taxon>Gigasporaceae</taxon>
        <taxon>Dentiscutata</taxon>
    </lineage>
</organism>
<reference evidence="1" key="1">
    <citation type="submission" date="2021-06" db="EMBL/GenBank/DDBJ databases">
        <authorList>
            <person name="Kallberg Y."/>
            <person name="Tangrot J."/>
            <person name="Rosling A."/>
        </authorList>
    </citation>
    <scope>NUCLEOTIDE SEQUENCE</scope>
    <source>
        <strain evidence="1">MA453B</strain>
    </source>
</reference>
<dbReference type="SUPFAM" id="SSF56112">
    <property type="entry name" value="Protein kinase-like (PK-like)"/>
    <property type="match status" value="1"/>
</dbReference>
<dbReference type="OrthoDB" id="2407518at2759"/>
<comment type="caution">
    <text evidence="1">The sequence shown here is derived from an EMBL/GenBank/DDBJ whole genome shotgun (WGS) entry which is preliminary data.</text>
</comment>
<proteinExistence type="predicted"/>
<keyword evidence="2" id="KW-1185">Reference proteome</keyword>
<evidence type="ECO:0000313" key="2">
    <source>
        <dbReference type="Proteomes" id="UP000789405"/>
    </source>
</evidence>
<dbReference type="Gene3D" id="1.10.510.10">
    <property type="entry name" value="Transferase(Phosphotransferase) domain 1"/>
    <property type="match status" value="1"/>
</dbReference>
<dbReference type="InterPro" id="IPR011009">
    <property type="entry name" value="Kinase-like_dom_sf"/>
</dbReference>
<dbReference type="Proteomes" id="UP000789405">
    <property type="component" value="Unassembled WGS sequence"/>
</dbReference>
<dbReference type="AlphaFoldDB" id="A0A9N9J1P8"/>
<feature type="non-terminal residue" evidence="1">
    <location>
        <position position="280"/>
    </location>
</feature>
<dbReference type="EMBL" id="CAJVPY010016694">
    <property type="protein sequence ID" value="CAG8758293.1"/>
    <property type="molecule type" value="Genomic_DNA"/>
</dbReference>